<dbReference type="Pfam" id="PF02518">
    <property type="entry name" value="HATPase_c"/>
    <property type="match status" value="1"/>
</dbReference>
<dbReference type="SUPFAM" id="SSF55874">
    <property type="entry name" value="ATPase domain of HSP90 chaperone/DNA topoisomerase II/histidine kinase"/>
    <property type="match status" value="2"/>
</dbReference>
<gene>
    <name evidence="9" type="ORF">DSAG12_03022</name>
</gene>
<dbReference type="PANTHER" id="PTHR44936:SF10">
    <property type="entry name" value="SENSOR PROTEIN RSTB"/>
    <property type="match status" value="1"/>
</dbReference>
<dbReference type="PANTHER" id="PTHR44936">
    <property type="entry name" value="SENSOR PROTEIN CREC"/>
    <property type="match status" value="1"/>
</dbReference>
<proteinExistence type="predicted"/>
<protein>
    <recommendedName>
        <fullName evidence="2">histidine kinase</fullName>
        <ecNumber evidence="2">2.7.13.3</ecNumber>
    </recommendedName>
</protein>
<dbReference type="GO" id="GO:0005524">
    <property type="term" value="F:ATP binding"/>
    <property type="evidence" value="ECO:0007669"/>
    <property type="project" value="UniProtKB-KW"/>
</dbReference>
<dbReference type="EMBL" id="CP042905">
    <property type="protein sequence ID" value="QEE17190.1"/>
    <property type="molecule type" value="Genomic_DNA"/>
</dbReference>
<dbReference type="PRINTS" id="PR00344">
    <property type="entry name" value="BCTRLSENSOR"/>
</dbReference>
<dbReference type="InterPro" id="IPR003594">
    <property type="entry name" value="HATPase_dom"/>
</dbReference>
<reference evidence="9" key="1">
    <citation type="journal article" date="2020" name="Nature">
        <title>Isolation of an archaeon at the prokaryote-eukaryote interface.</title>
        <authorList>
            <person name="Imachi H."/>
            <person name="Nobu M.K."/>
            <person name="Nakahara N."/>
            <person name="Morono Y."/>
            <person name="Ogawara M."/>
            <person name="Takaki Y."/>
            <person name="Takano Y."/>
            <person name="Uematsu K."/>
            <person name="Ikuta T."/>
            <person name="Ito M."/>
            <person name="Matsui Y."/>
            <person name="Miyazaki M."/>
            <person name="Murata K."/>
            <person name="Saito Y."/>
            <person name="Sakai S."/>
            <person name="Song C."/>
            <person name="Tasumi E."/>
            <person name="Yamanaka Y."/>
            <person name="Yamaguchi T."/>
            <person name="Kamagata Y."/>
            <person name="Tamaki H."/>
            <person name="Takai K."/>
        </authorList>
    </citation>
    <scope>NUCLEOTIDE SEQUENCE [LARGE SCALE GENOMIC DNA]</scope>
    <source>
        <strain evidence="9">MK-D1</strain>
    </source>
</reference>
<keyword evidence="6" id="KW-0067">ATP-binding</keyword>
<dbReference type="EC" id="2.7.13.3" evidence="2"/>
<feature type="domain" description="Histidine kinase" evidence="8">
    <location>
        <begin position="528"/>
        <end position="741"/>
    </location>
</feature>
<evidence type="ECO:0000256" key="1">
    <source>
        <dbReference type="ARBA" id="ARBA00000085"/>
    </source>
</evidence>
<evidence type="ECO:0000313" key="9">
    <source>
        <dbReference type="EMBL" id="QEE17190.1"/>
    </source>
</evidence>
<dbReference type="InterPro" id="IPR004358">
    <property type="entry name" value="Sig_transdc_His_kin-like_C"/>
</dbReference>
<dbReference type="AlphaFoldDB" id="A0A5B9DEH0"/>
<dbReference type="CDD" id="cd00075">
    <property type="entry name" value="HATPase"/>
    <property type="match status" value="1"/>
</dbReference>
<comment type="catalytic activity">
    <reaction evidence="1">
        <text>ATP + protein L-histidine = ADP + protein N-phospho-L-histidine.</text>
        <dbReference type="EC" id="2.7.13.3"/>
    </reaction>
</comment>
<dbReference type="Pfam" id="PF13589">
    <property type="entry name" value="HATPase_c_3"/>
    <property type="match status" value="1"/>
</dbReference>
<dbReference type="SMART" id="SM00387">
    <property type="entry name" value="HATPase_c"/>
    <property type="match status" value="1"/>
</dbReference>
<sequence length="742" mass="86961">MEETDVKFKFYSKIFHVNGDELISNDFIAISELVKNSFDAKAKRVEIIYEESKGETGDTNGRFIIEDDGEGMDKDIIIDYWMGVAGDYKEELKKKGKTLLGDKGIGRLAASRISNQLIMITRPKKKNIEYKIKINWNKIFEERYATDYSTKLREYLPENFRKKSGTKLILENIKHKWNETKLKELKNHLSRLINPLNPSIDKKIRLTLPDKYKSLSGYIFSSKIIKTPMYSIKGRIDESGIITFSASCKLIEESRLEEFSNKKEKIQMEKFAKFQFEYRYWDFDDPLLNKLSNIIDYVKTEIRKNIIYHSGISVYRDNFRVMPYGDYNLDWLDLNTRRIKRLSDFIQNDHIIGAISFSSKDNPDLKDQSNREGFDKNIEFQIFKDTVIKTISILERFRHIFLMEIKKKKKEAKKKKQKIDELLIYQKRKKKKTQQRRKDELVKVKNLKENIVNISKLTSTSDLKTASKKIEKSLTIFENSIKNLQKEEVKQIQDEMELVKNTISENKKEKKEIKELKGLCSIGLQVETLIHDGNSILYHLSNIVSDSKDEFENEEKVLSKLNNISDEVNSLQFVLDRINPITKKGYNKKISINLSDFLKNYVNKWKNQLKTDQFTINVDIPKRDIKISLMQGEICTIIMNLLDNSIFWLAQDKTNHNKKIVIDIQSKKKNLHLIFSDNGKGVPKSEQKRIFEPRISLKQDEGWGLGLYIIREILDELNGEIQYRDSPLPGANFIIIIPKIVL</sequence>
<dbReference type="InterPro" id="IPR005467">
    <property type="entry name" value="His_kinase_dom"/>
</dbReference>
<dbReference type="PROSITE" id="PS50109">
    <property type="entry name" value="HIS_KIN"/>
    <property type="match status" value="1"/>
</dbReference>
<dbReference type="InterPro" id="IPR036890">
    <property type="entry name" value="HATPase_C_sf"/>
</dbReference>
<evidence type="ECO:0000256" key="2">
    <source>
        <dbReference type="ARBA" id="ARBA00012438"/>
    </source>
</evidence>
<evidence type="ECO:0000256" key="3">
    <source>
        <dbReference type="ARBA" id="ARBA00022679"/>
    </source>
</evidence>
<accession>A0A5B9DEH0</accession>
<evidence type="ECO:0000259" key="8">
    <source>
        <dbReference type="PROSITE" id="PS50109"/>
    </source>
</evidence>
<dbReference type="Gene3D" id="3.30.565.10">
    <property type="entry name" value="Histidine kinase-like ATPase, C-terminal domain"/>
    <property type="match status" value="2"/>
</dbReference>
<keyword evidence="7" id="KW-0175">Coiled coil</keyword>
<keyword evidence="3" id="KW-0808">Transferase</keyword>
<dbReference type="GO" id="GO:0004673">
    <property type="term" value="F:protein histidine kinase activity"/>
    <property type="evidence" value="ECO:0007669"/>
    <property type="project" value="UniProtKB-EC"/>
</dbReference>
<dbReference type="InterPro" id="IPR050980">
    <property type="entry name" value="2C_sensor_his_kinase"/>
</dbReference>
<evidence type="ECO:0000256" key="7">
    <source>
        <dbReference type="SAM" id="Coils"/>
    </source>
</evidence>
<keyword evidence="4" id="KW-0547">Nucleotide-binding</keyword>
<organism evidence="9">
    <name type="scientific">Promethearchaeum syntrophicum</name>
    <dbReference type="NCBI Taxonomy" id="2594042"/>
    <lineage>
        <taxon>Archaea</taxon>
        <taxon>Promethearchaeati</taxon>
        <taxon>Promethearchaeota</taxon>
        <taxon>Promethearchaeia</taxon>
        <taxon>Promethearchaeales</taxon>
        <taxon>Promethearchaeaceae</taxon>
        <taxon>Promethearchaeum</taxon>
    </lineage>
</organism>
<evidence type="ECO:0000256" key="5">
    <source>
        <dbReference type="ARBA" id="ARBA00022777"/>
    </source>
</evidence>
<dbReference type="OrthoDB" id="8127at2157"/>
<evidence type="ECO:0000256" key="6">
    <source>
        <dbReference type="ARBA" id="ARBA00022840"/>
    </source>
</evidence>
<evidence type="ECO:0000256" key="4">
    <source>
        <dbReference type="ARBA" id="ARBA00022741"/>
    </source>
</evidence>
<keyword evidence="5 9" id="KW-0418">Kinase</keyword>
<name>A0A5B9DEH0_9ARCH</name>
<feature type="coiled-coil region" evidence="7">
    <location>
        <begin position="402"/>
        <end position="519"/>
    </location>
</feature>